<protein>
    <submittedName>
        <fullName evidence="1">Uncharacterized protein</fullName>
    </submittedName>
</protein>
<dbReference type="EMBL" id="JAUOZU010000001">
    <property type="protein sequence ID" value="MDO6962501.1"/>
    <property type="molecule type" value="Genomic_DNA"/>
</dbReference>
<reference evidence="1" key="1">
    <citation type="journal article" date="2015" name="Int. J. Syst. Evol. Microbiol.">
        <title>Rhizobium alvei sp. nov., isolated from a freshwater river.</title>
        <authorList>
            <person name="Sheu S.Y."/>
            <person name="Huang H.W."/>
            <person name="Young C.C."/>
            <person name="Chen W.M."/>
        </authorList>
    </citation>
    <scope>NUCLEOTIDE SEQUENCE</scope>
    <source>
        <strain evidence="1">TNR-22</strain>
    </source>
</reference>
<sequence length="171" mass="18639">MRMLDRGFLSVFVAILYFFCLNTPGALAGSLAGKTYIIEMSSSQSASGYAEYLVPPMVRALDAAGLKSKNGPGADLVVNLVTNSDVGQWMKTKSGREWIYTVRITAGISRPSYSIPYEGTPEFGAELTLLTPNSDREDELACMIRLAVETAIAHYKPVGRYKASGQQCLRQ</sequence>
<reference evidence="1" key="2">
    <citation type="submission" date="2023-07" db="EMBL/GenBank/DDBJ databases">
        <authorList>
            <person name="Shen H."/>
        </authorList>
    </citation>
    <scope>NUCLEOTIDE SEQUENCE</scope>
    <source>
        <strain evidence="1">TNR-22</strain>
    </source>
</reference>
<evidence type="ECO:0000313" key="2">
    <source>
        <dbReference type="Proteomes" id="UP001174932"/>
    </source>
</evidence>
<gene>
    <name evidence="1" type="ORF">Q4481_00955</name>
</gene>
<keyword evidence="2" id="KW-1185">Reference proteome</keyword>
<accession>A0ABT8YFT6</accession>
<comment type="caution">
    <text evidence="1">The sequence shown here is derived from an EMBL/GenBank/DDBJ whole genome shotgun (WGS) entry which is preliminary data.</text>
</comment>
<dbReference type="Proteomes" id="UP001174932">
    <property type="component" value="Unassembled WGS sequence"/>
</dbReference>
<organism evidence="1 2">
    <name type="scientific">Rhizobium alvei</name>
    <dbReference type="NCBI Taxonomy" id="1132659"/>
    <lineage>
        <taxon>Bacteria</taxon>
        <taxon>Pseudomonadati</taxon>
        <taxon>Pseudomonadota</taxon>
        <taxon>Alphaproteobacteria</taxon>
        <taxon>Hyphomicrobiales</taxon>
        <taxon>Rhizobiaceae</taxon>
        <taxon>Rhizobium/Agrobacterium group</taxon>
        <taxon>Rhizobium</taxon>
    </lineage>
</organism>
<dbReference type="RefSeq" id="WP_304374343.1">
    <property type="nucleotide sequence ID" value="NZ_JAUOZU010000001.1"/>
</dbReference>
<proteinExistence type="predicted"/>
<name>A0ABT8YFT6_9HYPH</name>
<evidence type="ECO:0000313" key="1">
    <source>
        <dbReference type="EMBL" id="MDO6962501.1"/>
    </source>
</evidence>